<evidence type="ECO:0000313" key="2">
    <source>
        <dbReference type="EMBL" id="APU15496.1"/>
    </source>
</evidence>
<dbReference type="SMART" id="SM00530">
    <property type="entry name" value="HTH_XRE"/>
    <property type="match status" value="1"/>
</dbReference>
<feature type="domain" description="HTH cro/C1-type" evidence="1">
    <location>
        <begin position="32"/>
        <end position="83"/>
    </location>
</feature>
<name>A0AAC9LD88_9PSEU</name>
<dbReference type="GO" id="GO:0003677">
    <property type="term" value="F:DNA binding"/>
    <property type="evidence" value="ECO:0007669"/>
    <property type="project" value="InterPro"/>
</dbReference>
<dbReference type="CDD" id="cd00093">
    <property type="entry name" value="HTH_XRE"/>
    <property type="match status" value="1"/>
</dbReference>
<dbReference type="PROSITE" id="PS50943">
    <property type="entry name" value="HTH_CROC1"/>
    <property type="match status" value="1"/>
</dbReference>
<protein>
    <submittedName>
        <fullName evidence="2">Transcriptional regulator</fullName>
    </submittedName>
</protein>
<dbReference type="Gene3D" id="3.30.450.180">
    <property type="match status" value="1"/>
</dbReference>
<dbReference type="KEGG" id="acad:UA74_17330"/>
<gene>
    <name evidence="2" type="ORF">UA74_17330</name>
</gene>
<accession>A0AAC9LD88</accession>
<dbReference type="Pfam" id="PF13560">
    <property type="entry name" value="HTH_31"/>
    <property type="match status" value="1"/>
</dbReference>
<keyword evidence="3" id="KW-1185">Reference proteome</keyword>
<dbReference type="InterPro" id="IPR010982">
    <property type="entry name" value="Lambda_DNA-bd_dom_sf"/>
</dbReference>
<dbReference type="Pfam" id="PF17765">
    <property type="entry name" value="MLTR_LBD"/>
    <property type="match status" value="1"/>
</dbReference>
<organism evidence="2 3">
    <name type="scientific">Actinoalloteichus fjordicus</name>
    <dbReference type="NCBI Taxonomy" id="1612552"/>
    <lineage>
        <taxon>Bacteria</taxon>
        <taxon>Bacillati</taxon>
        <taxon>Actinomycetota</taxon>
        <taxon>Actinomycetes</taxon>
        <taxon>Pseudonocardiales</taxon>
        <taxon>Pseudonocardiaceae</taxon>
        <taxon>Actinoalloteichus</taxon>
    </lineage>
</organism>
<dbReference type="Gene3D" id="1.10.260.40">
    <property type="entry name" value="lambda repressor-like DNA-binding domains"/>
    <property type="match status" value="1"/>
</dbReference>
<dbReference type="EMBL" id="CP016076">
    <property type="protein sequence ID" value="APU15496.1"/>
    <property type="molecule type" value="Genomic_DNA"/>
</dbReference>
<reference evidence="3" key="1">
    <citation type="submission" date="2016-06" db="EMBL/GenBank/DDBJ databases">
        <title>Complete genome sequence of Actinoalloteichus fjordicus DSM 46855 (=ADI127-17), type strain of the new species Actinoalloteichus fjordicus.</title>
        <authorList>
            <person name="Ruckert C."/>
            <person name="Nouioui I."/>
            <person name="Willmese J."/>
            <person name="van Wezel G."/>
            <person name="Klenk H.-P."/>
            <person name="Kalinowski J."/>
            <person name="Zotchev S.B."/>
        </authorList>
    </citation>
    <scope>NUCLEOTIDE SEQUENCE [LARGE SCALE GENOMIC DNA]</scope>
    <source>
        <strain evidence="3">ADI127-7</strain>
    </source>
</reference>
<dbReference type="InterPro" id="IPR041413">
    <property type="entry name" value="MLTR_LBD"/>
</dbReference>
<dbReference type="InterPro" id="IPR001387">
    <property type="entry name" value="Cro/C1-type_HTH"/>
</dbReference>
<dbReference type="Proteomes" id="UP000185511">
    <property type="component" value="Chromosome"/>
</dbReference>
<proteinExistence type="predicted"/>
<dbReference type="RefSeq" id="WP_075764917.1">
    <property type="nucleotide sequence ID" value="NZ_CP016076.1"/>
</dbReference>
<dbReference type="PANTHER" id="PTHR35010:SF2">
    <property type="entry name" value="BLL4672 PROTEIN"/>
    <property type="match status" value="1"/>
</dbReference>
<sequence length="277" mass="30077">MTKRGDLGAYLSARRAAVTPQDVGIVAETGRRRVAGLRREELAAMAGVSVDYYARLEQGRERNPSAGVLNALARVLRLDVHGREHLFRLADVPFHAAPAGSVATASSELRALLDSWPHTPAMILNERLDVLAANRLAEALYSPFRAFDNLVRMTFLDPVAPTFFVDWHRAAEACAANLRTAVAGNGTDSEIGRLVEELHAAVEFRRYWRRHEVRGKTAEAKEFLHPQVGSLTLGFQAFDVRSAPGAQLVVYSAEPASPSADALRLLGAIAATTATLS</sequence>
<dbReference type="PANTHER" id="PTHR35010">
    <property type="entry name" value="BLL4672 PROTEIN-RELATED"/>
    <property type="match status" value="1"/>
</dbReference>
<dbReference type="SUPFAM" id="SSF47413">
    <property type="entry name" value="lambda repressor-like DNA-binding domains"/>
    <property type="match status" value="1"/>
</dbReference>
<dbReference type="AlphaFoldDB" id="A0AAC9LD88"/>
<evidence type="ECO:0000313" key="3">
    <source>
        <dbReference type="Proteomes" id="UP000185511"/>
    </source>
</evidence>
<evidence type="ECO:0000259" key="1">
    <source>
        <dbReference type="PROSITE" id="PS50943"/>
    </source>
</evidence>